<evidence type="ECO:0000313" key="9">
    <source>
        <dbReference type="EMBL" id="NDV30677.1"/>
    </source>
</evidence>
<dbReference type="GO" id="GO:0016301">
    <property type="term" value="F:kinase activity"/>
    <property type="evidence" value="ECO:0007669"/>
    <property type="project" value="UniProtKB-KW"/>
</dbReference>
<dbReference type="SMART" id="SM00448">
    <property type="entry name" value="REC"/>
    <property type="match status" value="1"/>
</dbReference>
<keyword evidence="3" id="KW-0418">Kinase</keyword>
<protein>
    <recommendedName>
        <fullName evidence="10">Histidine kinase</fullName>
    </recommendedName>
</protein>
<dbReference type="Gene3D" id="3.30.565.10">
    <property type="entry name" value="Histidine kinase-like ATPase, C-terminal domain"/>
    <property type="match status" value="1"/>
</dbReference>
<dbReference type="Pfam" id="PF01590">
    <property type="entry name" value="GAF"/>
    <property type="match status" value="1"/>
</dbReference>
<dbReference type="SUPFAM" id="SSF55874">
    <property type="entry name" value="ATPase domain of HSP90 chaperone/DNA topoisomerase II/histidine kinase"/>
    <property type="match status" value="1"/>
</dbReference>
<dbReference type="PROSITE" id="PS50109">
    <property type="entry name" value="HIS_KIN"/>
    <property type="match status" value="1"/>
</dbReference>
<evidence type="ECO:0000259" key="7">
    <source>
        <dbReference type="PROSITE" id="PS50109"/>
    </source>
</evidence>
<reference evidence="9" key="1">
    <citation type="journal article" date="2020" name="J. Eukaryot. Microbiol.">
        <title>De novo Sequencing, Assembly and Annotation of the Transcriptome for the Free-Living Testate Amoeba Arcella intermedia.</title>
        <authorList>
            <person name="Ribeiro G.M."/>
            <person name="Porfirio-Sousa A.L."/>
            <person name="Maurer-Alcala X.X."/>
            <person name="Katz L.A."/>
            <person name="Lahr D.J.G."/>
        </authorList>
    </citation>
    <scope>NUCLEOTIDE SEQUENCE</scope>
</reference>
<feature type="domain" description="Response regulatory" evidence="8">
    <location>
        <begin position="413"/>
        <end position="535"/>
    </location>
</feature>
<dbReference type="InterPro" id="IPR004358">
    <property type="entry name" value="Sig_transdc_His_kin-like_C"/>
</dbReference>
<evidence type="ECO:0000256" key="2">
    <source>
        <dbReference type="ARBA" id="ARBA00022679"/>
    </source>
</evidence>
<dbReference type="Pfam" id="PF00072">
    <property type="entry name" value="Response_reg"/>
    <property type="match status" value="1"/>
</dbReference>
<dbReference type="Gene3D" id="3.30.450.40">
    <property type="match status" value="1"/>
</dbReference>
<evidence type="ECO:0000256" key="1">
    <source>
        <dbReference type="ARBA" id="ARBA00022553"/>
    </source>
</evidence>
<dbReference type="Pfam" id="PF02518">
    <property type="entry name" value="HATPase_c"/>
    <property type="match status" value="1"/>
</dbReference>
<dbReference type="PANTHER" id="PTHR45339:SF1">
    <property type="entry name" value="HYBRID SIGNAL TRANSDUCTION HISTIDINE KINASE J"/>
    <property type="match status" value="1"/>
</dbReference>
<dbReference type="SUPFAM" id="SSF52172">
    <property type="entry name" value="CheY-like"/>
    <property type="match status" value="1"/>
</dbReference>
<dbReference type="PANTHER" id="PTHR45339">
    <property type="entry name" value="HYBRID SIGNAL TRANSDUCTION HISTIDINE KINASE J"/>
    <property type="match status" value="1"/>
</dbReference>
<dbReference type="Gene3D" id="3.40.50.2300">
    <property type="match status" value="1"/>
</dbReference>
<keyword evidence="4" id="KW-0902">Two-component regulatory system</keyword>
<dbReference type="PRINTS" id="PR00344">
    <property type="entry name" value="BCTRLSENSOR"/>
</dbReference>
<evidence type="ECO:0000256" key="3">
    <source>
        <dbReference type="ARBA" id="ARBA00022777"/>
    </source>
</evidence>
<feature type="region of interest" description="Disordered" evidence="6">
    <location>
        <begin position="386"/>
        <end position="408"/>
    </location>
</feature>
<dbReference type="CDD" id="cd17546">
    <property type="entry name" value="REC_hyHK_CKI1_RcsC-like"/>
    <property type="match status" value="1"/>
</dbReference>
<dbReference type="AlphaFoldDB" id="A0A6B2L196"/>
<dbReference type="EMBL" id="GIBP01001708">
    <property type="protein sequence ID" value="NDV30677.1"/>
    <property type="molecule type" value="Transcribed_RNA"/>
</dbReference>
<evidence type="ECO:0000259" key="8">
    <source>
        <dbReference type="PROSITE" id="PS50110"/>
    </source>
</evidence>
<dbReference type="InterPro" id="IPR005467">
    <property type="entry name" value="His_kinase_dom"/>
</dbReference>
<evidence type="ECO:0008006" key="10">
    <source>
        <dbReference type="Google" id="ProtNLM"/>
    </source>
</evidence>
<dbReference type="GO" id="GO:0000160">
    <property type="term" value="P:phosphorelay signal transduction system"/>
    <property type="evidence" value="ECO:0007669"/>
    <property type="project" value="InterPro"/>
</dbReference>
<dbReference type="InterPro" id="IPR001789">
    <property type="entry name" value="Sig_transdc_resp-reg_receiver"/>
</dbReference>
<dbReference type="InterPro" id="IPR011006">
    <property type="entry name" value="CheY-like_superfamily"/>
</dbReference>
<dbReference type="SMART" id="SM00387">
    <property type="entry name" value="HATPase_c"/>
    <property type="match status" value="1"/>
</dbReference>
<dbReference type="SUPFAM" id="SSF55781">
    <property type="entry name" value="GAF domain-like"/>
    <property type="match status" value="1"/>
</dbReference>
<feature type="domain" description="Histidine kinase" evidence="7">
    <location>
        <begin position="161"/>
        <end position="376"/>
    </location>
</feature>
<dbReference type="InterPro" id="IPR003594">
    <property type="entry name" value="HATPase_dom"/>
</dbReference>
<keyword evidence="2" id="KW-0808">Transferase</keyword>
<evidence type="ECO:0000256" key="5">
    <source>
        <dbReference type="PROSITE-ProRule" id="PRU00169"/>
    </source>
</evidence>
<dbReference type="InterPro" id="IPR036890">
    <property type="entry name" value="HATPase_C_sf"/>
</dbReference>
<accession>A0A6B2L196</accession>
<proteinExistence type="predicted"/>
<evidence type="ECO:0000256" key="4">
    <source>
        <dbReference type="ARBA" id="ARBA00023012"/>
    </source>
</evidence>
<organism evidence="9">
    <name type="scientific">Arcella intermedia</name>
    <dbReference type="NCBI Taxonomy" id="1963864"/>
    <lineage>
        <taxon>Eukaryota</taxon>
        <taxon>Amoebozoa</taxon>
        <taxon>Tubulinea</taxon>
        <taxon>Elardia</taxon>
        <taxon>Arcellinida</taxon>
        <taxon>Sphaerothecina</taxon>
        <taxon>Arcellidae</taxon>
        <taxon>Arcella</taxon>
    </lineage>
</organism>
<dbReference type="InterPro" id="IPR029016">
    <property type="entry name" value="GAF-like_dom_sf"/>
</dbReference>
<dbReference type="InterPro" id="IPR003018">
    <property type="entry name" value="GAF"/>
</dbReference>
<sequence length="538" mass="59949">MYSLHVLDTPPDLPFDRITSLASRLFKVPIALVSLVDAHRQWFKSRYGLEASETPRHCSFCAYAVLEDAPDIFVVLDSLKDPRFRENPLVLGPPFVRFYAGAALNYTDDVKLGTLCLIDTVPREHFTLEEKMQLMDLASVVVTQLKFLMVQEQSRMTYITATTHNLRTPLFCLELCMNNLKSTLSQNDSEAFNQAISNIDIMKWTVEKAVTAARSHSLGSSPAPTVGVLAVQEIINRVRTAMIPLLRSVPITFTLNPTCPPFLGTDEGLLWHILVDLLTNACQWTDEGSIEVKFSVSGWKDQVQLIKVEVKDTGCGIHQNIRSRLFQEPFVNTGKSGFGLGCYNVRKNISMLGGSCGFVDNVPKGSVFWIEFPNIPSVHDLQPMKQVATSGSPAKRPASQAATPPPLMPSSHKLLVIDDCMTIRKMTQRLLQKLGHENVDIAENGKDGLELLKKSSYSLVFCDFLMPVMNGVECVRAYREWEKGQPDLAKRTVIVGMSANAEPNDVQNAQNNGMDEFCVKPITLSKLKEVIERMLGKL</sequence>
<name>A0A6B2L196_9EUKA</name>
<feature type="modified residue" description="4-aspartylphosphate" evidence="5">
    <location>
        <position position="463"/>
    </location>
</feature>
<evidence type="ECO:0000256" key="6">
    <source>
        <dbReference type="SAM" id="MobiDB-lite"/>
    </source>
</evidence>
<keyword evidence="1 5" id="KW-0597">Phosphoprotein</keyword>
<dbReference type="PROSITE" id="PS50110">
    <property type="entry name" value="RESPONSE_REGULATORY"/>
    <property type="match status" value="1"/>
</dbReference>